<dbReference type="EMBL" id="JAHUTI010044726">
    <property type="protein sequence ID" value="MED6246811.1"/>
    <property type="molecule type" value="Genomic_DNA"/>
</dbReference>
<reference evidence="2 3" key="1">
    <citation type="submission" date="2021-07" db="EMBL/GenBank/DDBJ databases">
        <authorList>
            <person name="Palmer J.M."/>
        </authorList>
    </citation>
    <scope>NUCLEOTIDE SEQUENCE [LARGE SCALE GENOMIC DNA]</scope>
    <source>
        <strain evidence="2 3">AT_MEX2019</strain>
        <tissue evidence="2">Muscle</tissue>
    </source>
</reference>
<evidence type="ECO:0000313" key="3">
    <source>
        <dbReference type="Proteomes" id="UP001345963"/>
    </source>
</evidence>
<feature type="region of interest" description="Disordered" evidence="1">
    <location>
        <begin position="1"/>
        <end position="21"/>
    </location>
</feature>
<protein>
    <submittedName>
        <fullName evidence="2">Uncharacterized protein</fullName>
    </submittedName>
</protein>
<name>A0ABU7BA14_9TELE</name>
<evidence type="ECO:0000256" key="1">
    <source>
        <dbReference type="SAM" id="MobiDB-lite"/>
    </source>
</evidence>
<dbReference type="Proteomes" id="UP001345963">
    <property type="component" value="Unassembled WGS sequence"/>
</dbReference>
<keyword evidence="3" id="KW-1185">Reference proteome</keyword>
<evidence type="ECO:0000313" key="2">
    <source>
        <dbReference type="EMBL" id="MED6246811.1"/>
    </source>
</evidence>
<organism evidence="2 3">
    <name type="scientific">Ataeniobius toweri</name>
    <dbReference type="NCBI Taxonomy" id="208326"/>
    <lineage>
        <taxon>Eukaryota</taxon>
        <taxon>Metazoa</taxon>
        <taxon>Chordata</taxon>
        <taxon>Craniata</taxon>
        <taxon>Vertebrata</taxon>
        <taxon>Euteleostomi</taxon>
        <taxon>Actinopterygii</taxon>
        <taxon>Neopterygii</taxon>
        <taxon>Teleostei</taxon>
        <taxon>Neoteleostei</taxon>
        <taxon>Acanthomorphata</taxon>
        <taxon>Ovalentaria</taxon>
        <taxon>Atherinomorphae</taxon>
        <taxon>Cyprinodontiformes</taxon>
        <taxon>Goodeidae</taxon>
        <taxon>Ataeniobius</taxon>
    </lineage>
</organism>
<sequence>MQRNGPQGIEHQVRGDNRYQTGVNGVQETAEKHTVEESFQTESGKFLEIGPHWPLASLTTFCAYHKVCGTPVGWVWCPAKVSRYTGQERGQIILSFVVKV</sequence>
<accession>A0ABU7BA14</accession>
<comment type="caution">
    <text evidence="2">The sequence shown here is derived from an EMBL/GenBank/DDBJ whole genome shotgun (WGS) entry which is preliminary data.</text>
</comment>
<proteinExistence type="predicted"/>
<gene>
    <name evidence="2" type="ORF">ATANTOWER_023973</name>
</gene>